<dbReference type="GO" id="GO:0051213">
    <property type="term" value="F:dioxygenase activity"/>
    <property type="evidence" value="ECO:0007669"/>
    <property type="project" value="UniProtKB-KW"/>
</dbReference>
<evidence type="ECO:0000256" key="1">
    <source>
        <dbReference type="ARBA" id="ARBA00009570"/>
    </source>
</evidence>
<dbReference type="PANTHER" id="PTHR41534">
    <property type="entry name" value="BLR3401 PROTEIN"/>
    <property type="match status" value="1"/>
</dbReference>
<dbReference type="InterPro" id="IPR000391">
    <property type="entry name" value="Rng_hydr_dOase-bsu"/>
</dbReference>
<dbReference type="SUPFAM" id="SSF54427">
    <property type="entry name" value="NTF2-like"/>
    <property type="match status" value="1"/>
</dbReference>
<dbReference type="EMBL" id="KU144984">
    <property type="protein sequence ID" value="AMK59404.1"/>
    <property type="molecule type" value="Genomic_DNA"/>
</dbReference>
<dbReference type="InterPro" id="IPR032710">
    <property type="entry name" value="NTF2-like_dom_sf"/>
</dbReference>
<keyword evidence="2" id="KW-0560">Oxidoreductase</keyword>
<organism evidence="3">
    <name type="scientific">uncultured bacterium UPO60</name>
    <dbReference type="NCBI Taxonomy" id="1776981"/>
    <lineage>
        <taxon>Bacteria</taxon>
        <taxon>environmental samples</taxon>
    </lineage>
</organism>
<accession>A0A126SYL6</accession>
<evidence type="ECO:0000313" key="3">
    <source>
        <dbReference type="EMBL" id="AMK59404.1"/>
    </source>
</evidence>
<keyword evidence="3" id="KW-0223">Dioxygenase</keyword>
<dbReference type="PANTHER" id="PTHR41534:SF2">
    <property type="entry name" value="3-PHENYLPROPIONATE_CINNAMIC ACID DIOXYGENASE SUBUNIT BETA"/>
    <property type="match status" value="1"/>
</dbReference>
<evidence type="ECO:0000256" key="2">
    <source>
        <dbReference type="ARBA" id="ARBA00023002"/>
    </source>
</evidence>
<reference evidence="3" key="1">
    <citation type="journal article" date="2016" name="Appl. Environ. Microbiol.">
        <title>Functional Metagenomics of a Biostimulated Petroleum-Contaminated Soil Reveals an Extraordinary Diversity of Extradiol Dioxygenases.</title>
        <authorList>
            <person name="Terron-Gonzalez L."/>
            <person name="Martin-Cabello G."/>
            <person name="Ferrer M."/>
            <person name="Santero E."/>
        </authorList>
    </citation>
    <scope>NUCLEOTIDE SEQUENCE</scope>
</reference>
<dbReference type="CDD" id="cd00667">
    <property type="entry name" value="ring_hydroxylating_dioxygenases_beta"/>
    <property type="match status" value="1"/>
</dbReference>
<dbReference type="NCBIfam" id="NF007479">
    <property type="entry name" value="PRK10069.1"/>
    <property type="match status" value="1"/>
</dbReference>
<dbReference type="Pfam" id="PF00866">
    <property type="entry name" value="Ring_hydroxyl_B"/>
    <property type="match status" value="1"/>
</dbReference>
<dbReference type="Gene3D" id="3.10.450.50">
    <property type="match status" value="1"/>
</dbReference>
<proteinExistence type="inferred from homology"/>
<comment type="similarity">
    <text evidence="1">Belongs to the bacterial ring-hydroxylating dioxygenase beta subunit family.</text>
</comment>
<dbReference type="GO" id="GO:0019380">
    <property type="term" value="P:3-phenylpropionate catabolic process"/>
    <property type="evidence" value="ECO:0007669"/>
    <property type="project" value="TreeGrafter"/>
</dbReference>
<dbReference type="AlphaFoldDB" id="A0A126SYL6"/>
<name>A0A126SYL6_9BACT</name>
<protein>
    <submittedName>
        <fullName evidence="3">3-phenylpropionate dioxygenase subunit beta</fullName>
    </submittedName>
</protein>
<sequence>MSQAVAAPARGAGLDALSLQQRMELQFEIEQFLYAEAALIDGRQYRAWLDLWTEDCSYWMPIRRTVTLSDIEREFTKRGDMSFYDDDKRTLAMRVAKMESGSSWSEDPPSRTRHIVGNVRIVGVEGDEIDVEVAFLLYRSRLNTEETTWVGRRADRLRRVNGELRLCAREIYLDQTLIRATNMSTLF</sequence>